<reference evidence="6" key="1">
    <citation type="submission" date="2020-08" db="EMBL/GenBank/DDBJ databases">
        <title>Genome public.</title>
        <authorList>
            <person name="Liu C."/>
            <person name="Sun Q."/>
        </authorList>
    </citation>
    <scope>NUCLEOTIDE SEQUENCE</scope>
    <source>
        <strain evidence="6">NSJ-31</strain>
    </source>
</reference>
<dbReference type="AlphaFoldDB" id="A0A926DVF2"/>
<dbReference type="RefSeq" id="WP_249282218.1">
    <property type="nucleotide sequence ID" value="NZ_JACRST010000003.1"/>
</dbReference>
<keyword evidence="2" id="KW-0378">Hydrolase</keyword>
<name>A0A926DVF2_9FIRM</name>
<gene>
    <name evidence="6" type="ORF">H8711_03845</name>
</gene>
<dbReference type="PANTHER" id="PTHR43343">
    <property type="entry name" value="PEPTIDASE S12"/>
    <property type="match status" value="1"/>
</dbReference>
<protein>
    <submittedName>
        <fullName evidence="6">Trypsin-like peptidase domain-containing protein</fullName>
    </submittedName>
</protein>
<evidence type="ECO:0000256" key="1">
    <source>
        <dbReference type="ARBA" id="ARBA00022670"/>
    </source>
</evidence>
<keyword evidence="1" id="KW-0645">Protease</keyword>
<dbReference type="PROSITE" id="PS50106">
    <property type="entry name" value="PDZ"/>
    <property type="match status" value="1"/>
</dbReference>
<feature type="compositionally biased region" description="Acidic residues" evidence="3">
    <location>
        <begin position="451"/>
        <end position="463"/>
    </location>
</feature>
<dbReference type="InterPro" id="IPR001478">
    <property type="entry name" value="PDZ"/>
</dbReference>
<dbReference type="SUPFAM" id="SSF50494">
    <property type="entry name" value="Trypsin-like serine proteases"/>
    <property type="match status" value="1"/>
</dbReference>
<dbReference type="Gene3D" id="2.30.42.10">
    <property type="match status" value="1"/>
</dbReference>
<dbReference type="Pfam" id="PF13180">
    <property type="entry name" value="PDZ_2"/>
    <property type="match status" value="1"/>
</dbReference>
<dbReference type="GO" id="GO:0004252">
    <property type="term" value="F:serine-type endopeptidase activity"/>
    <property type="evidence" value="ECO:0007669"/>
    <property type="project" value="InterPro"/>
</dbReference>
<dbReference type="Gene3D" id="2.40.10.120">
    <property type="match status" value="1"/>
</dbReference>
<feature type="region of interest" description="Disordered" evidence="3">
    <location>
        <begin position="451"/>
        <end position="486"/>
    </location>
</feature>
<feature type="transmembrane region" description="Helical" evidence="4">
    <location>
        <begin position="59"/>
        <end position="83"/>
    </location>
</feature>
<feature type="domain" description="PDZ" evidence="5">
    <location>
        <begin position="337"/>
        <end position="427"/>
    </location>
</feature>
<keyword evidence="7" id="KW-1185">Reference proteome</keyword>
<dbReference type="InterPro" id="IPR009003">
    <property type="entry name" value="Peptidase_S1_PA"/>
</dbReference>
<organism evidence="6 7">
    <name type="scientific">Ligaoa zhengdingensis</name>
    <dbReference type="NCBI Taxonomy" id="2763658"/>
    <lineage>
        <taxon>Bacteria</taxon>
        <taxon>Bacillati</taxon>
        <taxon>Bacillota</taxon>
        <taxon>Clostridia</taxon>
        <taxon>Eubacteriales</taxon>
        <taxon>Oscillospiraceae</taxon>
        <taxon>Ligaoa</taxon>
    </lineage>
</organism>
<dbReference type="PANTHER" id="PTHR43343:SF3">
    <property type="entry name" value="PROTEASE DO-LIKE 8, CHLOROPLASTIC"/>
    <property type="match status" value="1"/>
</dbReference>
<accession>A0A926DVF2</accession>
<keyword evidence="4" id="KW-0812">Transmembrane</keyword>
<dbReference type="InterPro" id="IPR051201">
    <property type="entry name" value="Chloro_Bact_Ser_Proteases"/>
</dbReference>
<dbReference type="SUPFAM" id="SSF50156">
    <property type="entry name" value="PDZ domain-like"/>
    <property type="match status" value="1"/>
</dbReference>
<sequence length="486" mass="52417">MSEQPENNFEEISPEQSVDREPAVPQQRMEGSQQGRPQPSPSESVPHPSRRQRKKRGAFQVFGVVIGLLVGLSLAAFAAIGVMTTLNLLPSQNMPAPMPSATDPSSLPQNVNPDYPGMELNNKPQAAPSDGEFTTEQAVEKASPSVVTIQVTANLMGVTYHGLGSGVVIDEEGYIITNAHVVEYARNIKVILNGEEEELPATLVGIDRRTDLAVIQLTQEEGEEPRTLVPAELGNSDEVKLGEKILIIGTPQDIDLAGSVSQGIISGVNRSLTSATTHYTGLIQVDAAINPGNSGGALINSFGQVIGINSAKYIDVSSEGLGFAISINSAKPIIDELIREGKITSRVCLGFTAYEVTEEMARRDRMPMGLYVESLRRGSDLINKGVLEGDVITEIDGAPVTTFEEVKTAIEGKLAGEVVTIKLNRYNVETNEDEDMEFTVALMQDIDETTDYSEMFPDDGSDDETSRPDVPPEVENLSSKIECRAM</sequence>
<dbReference type="SMART" id="SM00228">
    <property type="entry name" value="PDZ"/>
    <property type="match status" value="1"/>
</dbReference>
<dbReference type="InterPro" id="IPR001940">
    <property type="entry name" value="Peptidase_S1C"/>
</dbReference>
<evidence type="ECO:0000259" key="5">
    <source>
        <dbReference type="PROSITE" id="PS50106"/>
    </source>
</evidence>
<dbReference type="Proteomes" id="UP000653127">
    <property type="component" value="Unassembled WGS sequence"/>
</dbReference>
<evidence type="ECO:0000256" key="2">
    <source>
        <dbReference type="ARBA" id="ARBA00022801"/>
    </source>
</evidence>
<proteinExistence type="predicted"/>
<feature type="compositionally biased region" description="Polar residues" evidence="3">
    <location>
        <begin position="29"/>
        <end position="43"/>
    </location>
</feature>
<dbReference type="EMBL" id="JACRST010000003">
    <property type="protein sequence ID" value="MBC8546068.1"/>
    <property type="molecule type" value="Genomic_DNA"/>
</dbReference>
<dbReference type="InterPro" id="IPR036034">
    <property type="entry name" value="PDZ_sf"/>
</dbReference>
<feature type="region of interest" description="Disordered" evidence="3">
    <location>
        <begin position="1"/>
        <end position="54"/>
    </location>
</feature>
<dbReference type="Pfam" id="PF13365">
    <property type="entry name" value="Trypsin_2"/>
    <property type="match status" value="1"/>
</dbReference>
<comment type="caution">
    <text evidence="6">The sequence shown here is derived from an EMBL/GenBank/DDBJ whole genome shotgun (WGS) entry which is preliminary data.</text>
</comment>
<keyword evidence="4" id="KW-1133">Transmembrane helix</keyword>
<dbReference type="PRINTS" id="PR00834">
    <property type="entry name" value="PROTEASES2C"/>
</dbReference>
<evidence type="ECO:0000313" key="7">
    <source>
        <dbReference type="Proteomes" id="UP000653127"/>
    </source>
</evidence>
<keyword evidence="4" id="KW-0472">Membrane</keyword>
<dbReference type="GO" id="GO:0006508">
    <property type="term" value="P:proteolysis"/>
    <property type="evidence" value="ECO:0007669"/>
    <property type="project" value="UniProtKB-KW"/>
</dbReference>
<evidence type="ECO:0000256" key="3">
    <source>
        <dbReference type="SAM" id="MobiDB-lite"/>
    </source>
</evidence>
<evidence type="ECO:0000256" key="4">
    <source>
        <dbReference type="SAM" id="Phobius"/>
    </source>
</evidence>
<evidence type="ECO:0000313" key="6">
    <source>
        <dbReference type="EMBL" id="MBC8546068.1"/>
    </source>
</evidence>